<accession>A0A8C9SX38</accession>
<evidence type="ECO:0000313" key="2">
    <source>
        <dbReference type="Proteomes" id="UP000694397"/>
    </source>
</evidence>
<reference evidence="1 2" key="1">
    <citation type="submission" date="2019-04" db="EMBL/GenBank/DDBJ databases">
        <authorList>
            <consortium name="Wellcome Sanger Institute Data Sharing"/>
        </authorList>
    </citation>
    <scope>NUCLEOTIDE SEQUENCE [LARGE SCALE GENOMIC DNA]</scope>
</reference>
<dbReference type="Ensembl" id="ENSSFOT00015037771.2">
    <property type="protein sequence ID" value="ENSSFOP00015043334.1"/>
    <property type="gene ID" value="ENSSFOG00015023778.2"/>
</dbReference>
<organism evidence="1 2">
    <name type="scientific">Scleropages formosus</name>
    <name type="common">Asian bonytongue</name>
    <name type="synonym">Osteoglossum formosum</name>
    <dbReference type="NCBI Taxonomy" id="113540"/>
    <lineage>
        <taxon>Eukaryota</taxon>
        <taxon>Metazoa</taxon>
        <taxon>Chordata</taxon>
        <taxon>Craniata</taxon>
        <taxon>Vertebrata</taxon>
        <taxon>Euteleostomi</taxon>
        <taxon>Actinopterygii</taxon>
        <taxon>Neopterygii</taxon>
        <taxon>Teleostei</taxon>
        <taxon>Osteoglossocephala</taxon>
        <taxon>Osteoglossomorpha</taxon>
        <taxon>Osteoglossiformes</taxon>
        <taxon>Osteoglossidae</taxon>
        <taxon>Scleropages</taxon>
    </lineage>
</organism>
<name>A0A8C9SX38_SCLFO</name>
<proteinExistence type="predicted"/>
<reference evidence="1" key="3">
    <citation type="submission" date="2025-09" db="UniProtKB">
        <authorList>
            <consortium name="Ensembl"/>
        </authorList>
    </citation>
    <scope>IDENTIFICATION</scope>
</reference>
<dbReference type="InterPro" id="IPR032675">
    <property type="entry name" value="LRR_dom_sf"/>
</dbReference>
<dbReference type="SUPFAM" id="SSF52058">
    <property type="entry name" value="L domain-like"/>
    <property type="match status" value="1"/>
</dbReference>
<evidence type="ECO:0000313" key="1">
    <source>
        <dbReference type="Ensembl" id="ENSSFOP00015043334.1"/>
    </source>
</evidence>
<dbReference type="GeneTree" id="ENSGT00940000177454"/>
<dbReference type="OrthoDB" id="1394818at2759"/>
<dbReference type="AlphaFoldDB" id="A0A8C9SX38"/>
<keyword evidence="2" id="KW-1185">Reference proteome</keyword>
<protein>
    <submittedName>
        <fullName evidence="1">Uncharacterized protein</fullName>
    </submittedName>
</protein>
<dbReference type="Proteomes" id="UP000694397">
    <property type="component" value="Chromosome 7"/>
</dbReference>
<dbReference type="Gene3D" id="3.80.10.10">
    <property type="entry name" value="Ribonuclease Inhibitor"/>
    <property type="match status" value="1"/>
</dbReference>
<sequence>MGLKQSKDFVGEQAEKTLSSAMCLLDEALEEQWELKDLQKLNLALNFLRDYSHTTTGCWRCLCEVSLCNSLEVITLEHNQITELPSSLVDMPHLTKLNLISYNPTCIYGMTNLVSLHMSCNGEQRPLTSQDCLLLDFKMDIRELQSMPFEMHLQQRLGILACHPLDKGLPIMHNPLLKCIK</sequence>
<reference evidence="1" key="2">
    <citation type="submission" date="2025-08" db="UniProtKB">
        <authorList>
            <consortium name="Ensembl"/>
        </authorList>
    </citation>
    <scope>IDENTIFICATION</scope>
</reference>